<evidence type="ECO:0000313" key="2">
    <source>
        <dbReference type="Proteomes" id="UP000095767"/>
    </source>
</evidence>
<dbReference type="Gene3D" id="2.120.10.80">
    <property type="entry name" value="Kelch-type beta propeller"/>
    <property type="match status" value="1"/>
</dbReference>
<protein>
    <recommendedName>
        <fullName evidence="3">F-box associated domain-containing protein</fullName>
    </recommendedName>
</protein>
<gene>
    <name evidence="1" type="ORF">BAE44_0015399</name>
</gene>
<keyword evidence="2" id="KW-1185">Reference proteome</keyword>
<dbReference type="InterPro" id="IPR011043">
    <property type="entry name" value="Gal_Oxase/kelch_b-propeller"/>
</dbReference>
<accession>A0A1E5VEM3</accession>
<organism evidence="1 2">
    <name type="scientific">Dichanthelium oligosanthes</name>
    <dbReference type="NCBI Taxonomy" id="888268"/>
    <lineage>
        <taxon>Eukaryota</taxon>
        <taxon>Viridiplantae</taxon>
        <taxon>Streptophyta</taxon>
        <taxon>Embryophyta</taxon>
        <taxon>Tracheophyta</taxon>
        <taxon>Spermatophyta</taxon>
        <taxon>Magnoliopsida</taxon>
        <taxon>Liliopsida</taxon>
        <taxon>Poales</taxon>
        <taxon>Poaceae</taxon>
        <taxon>PACMAD clade</taxon>
        <taxon>Panicoideae</taxon>
        <taxon>Panicodae</taxon>
        <taxon>Paniceae</taxon>
        <taxon>Dichantheliinae</taxon>
        <taxon>Dichanthelium</taxon>
    </lineage>
</organism>
<dbReference type="EMBL" id="LWDX02042083">
    <property type="protein sequence ID" value="OEL23582.1"/>
    <property type="molecule type" value="Genomic_DNA"/>
</dbReference>
<evidence type="ECO:0000313" key="1">
    <source>
        <dbReference type="EMBL" id="OEL23582.1"/>
    </source>
</evidence>
<dbReference type="SUPFAM" id="SSF50965">
    <property type="entry name" value="Galactose oxidase, central domain"/>
    <property type="match status" value="1"/>
</dbReference>
<dbReference type="OrthoDB" id="690788at2759"/>
<proteinExistence type="predicted"/>
<dbReference type="STRING" id="888268.A0A1E5VEM3"/>
<feature type="non-terminal residue" evidence="1">
    <location>
        <position position="1"/>
    </location>
</feature>
<dbReference type="AlphaFoldDB" id="A0A1E5VEM3"/>
<dbReference type="InterPro" id="IPR015915">
    <property type="entry name" value="Kelch-typ_b-propeller"/>
</dbReference>
<name>A0A1E5VEM3_9POAL</name>
<reference evidence="1 2" key="1">
    <citation type="submission" date="2016-09" db="EMBL/GenBank/DDBJ databases">
        <title>The draft genome of Dichanthelium oligosanthes: A C3 panicoid grass species.</title>
        <authorList>
            <person name="Studer A.J."/>
            <person name="Schnable J.C."/>
            <person name="Brutnell T.P."/>
        </authorList>
    </citation>
    <scope>NUCLEOTIDE SEQUENCE [LARGE SCALE GENOMIC DNA]</scope>
    <source>
        <strain evidence="2">cv. Kellogg 1175</strain>
        <tissue evidence="1">Leaf</tissue>
    </source>
</reference>
<sequence length="226" mass="25105">LRLVYRTNADNHGPRLYRCLTCDVMTLAGNGDAGRWRVKQRPPFNVWSSCSAVVNGIAYFLIDKRGRDFIEYTADTKPDDIASFDMAAEEWRSAAIQGPVSLHLAGGTKTYKGSIRLAGLNGSLVTVLCNDQDCPSMDLWFLEGVDSCVWTKRYSMRCTSRLGNVHIGLSAYPVVVLDDEKVVVRDKGALKMYDTGTRTWEHLASIEGGFSVRMHQGSLLQTKSSE</sequence>
<dbReference type="Proteomes" id="UP000095767">
    <property type="component" value="Unassembled WGS sequence"/>
</dbReference>
<evidence type="ECO:0008006" key="3">
    <source>
        <dbReference type="Google" id="ProtNLM"/>
    </source>
</evidence>
<comment type="caution">
    <text evidence="1">The sequence shown here is derived from an EMBL/GenBank/DDBJ whole genome shotgun (WGS) entry which is preliminary data.</text>
</comment>